<keyword evidence="1" id="KW-0732">Signal</keyword>
<dbReference type="EMBL" id="AYEV01000027">
    <property type="protein sequence ID" value="ESK54634.1"/>
    <property type="molecule type" value="Genomic_DNA"/>
</dbReference>
<proteinExistence type="predicted"/>
<organism evidence="2 3">
    <name type="scientific">Acinetobacter tjernbergiae DSM 14971 = CIP 107465</name>
    <dbReference type="NCBI Taxonomy" id="1120928"/>
    <lineage>
        <taxon>Bacteria</taxon>
        <taxon>Pseudomonadati</taxon>
        <taxon>Pseudomonadota</taxon>
        <taxon>Gammaproteobacteria</taxon>
        <taxon>Moraxellales</taxon>
        <taxon>Moraxellaceae</taxon>
        <taxon>Acinetobacter</taxon>
    </lineage>
</organism>
<feature type="chain" id="PRO_5004711227" evidence="1">
    <location>
        <begin position="22"/>
        <end position="187"/>
    </location>
</feature>
<evidence type="ECO:0000256" key="1">
    <source>
        <dbReference type="SAM" id="SignalP"/>
    </source>
</evidence>
<evidence type="ECO:0000313" key="2">
    <source>
        <dbReference type="EMBL" id="ESK54634.1"/>
    </source>
</evidence>
<dbReference type="AlphaFoldDB" id="V2W3Q9"/>
<sequence length="187" mass="20529">MNHMRKFLFALVLLCPFIALASESDGNAVRCFPTAINGFETVLTPDAQAVALKTYRNTHSAGYNAMPYHTAITLFIYDRDPSTNDLAELKAAISEVLSSHSNAELVMSGKGQVRVAGTSVEAQGGLFLWSEGETNYGSFLWLVPGDKQYLKMRATYVRPLEEKQVTKAMQFAIDAIATVGDKVCRPQ</sequence>
<dbReference type="STRING" id="202955.GCA_000759995_02900"/>
<protein>
    <submittedName>
        <fullName evidence="2">Uncharacterized protein</fullName>
    </submittedName>
</protein>
<evidence type="ECO:0000313" key="3">
    <source>
        <dbReference type="Proteomes" id="UP000017404"/>
    </source>
</evidence>
<name>V2W3Q9_9GAMM</name>
<dbReference type="PATRIC" id="fig|1120928.5.peg.2533"/>
<accession>V2W3Q9</accession>
<dbReference type="Proteomes" id="UP000017404">
    <property type="component" value="Unassembled WGS sequence"/>
</dbReference>
<feature type="signal peptide" evidence="1">
    <location>
        <begin position="1"/>
        <end position="21"/>
    </location>
</feature>
<comment type="caution">
    <text evidence="2">The sequence shown here is derived from an EMBL/GenBank/DDBJ whole genome shotgun (WGS) entry which is preliminary data.</text>
</comment>
<gene>
    <name evidence="2" type="ORF">F990_02507</name>
</gene>
<reference evidence="2 3" key="1">
    <citation type="submission" date="2013-10" db="EMBL/GenBank/DDBJ databases">
        <title>The Genome Sequence of Acinetobacter tjernbergiae CIP107465.</title>
        <authorList>
            <consortium name="The Broad Institute Genomics Platform"/>
            <consortium name="The Broad Institute Genome Sequencing Center for Infectious Disease"/>
            <person name="Cerqueira G."/>
            <person name="Feldgarden M."/>
            <person name="Courvalin P."/>
            <person name="Grillot-Courvalin C."/>
            <person name="Clermont D."/>
            <person name="Rocha E."/>
            <person name="Yoon E.-J."/>
            <person name="Nemec A."/>
            <person name="Young S.K."/>
            <person name="Zeng Q."/>
            <person name="Gargeya S."/>
            <person name="Fitzgerald M."/>
            <person name="Abouelleil A."/>
            <person name="Alvarado L."/>
            <person name="Berlin A.M."/>
            <person name="Chapman S.B."/>
            <person name="Gainer-Dewar J."/>
            <person name="Goldberg J."/>
            <person name="Gnerre S."/>
            <person name="Griggs A."/>
            <person name="Gujja S."/>
            <person name="Hansen M."/>
            <person name="Howarth C."/>
            <person name="Imamovic A."/>
            <person name="Ireland A."/>
            <person name="Larimer J."/>
            <person name="McCowan C."/>
            <person name="Murphy C."/>
            <person name="Pearson M."/>
            <person name="Poon T.W."/>
            <person name="Priest M."/>
            <person name="Roberts A."/>
            <person name="Saif S."/>
            <person name="Shea T."/>
            <person name="Sykes S."/>
            <person name="Wortman J."/>
            <person name="Nusbaum C."/>
            <person name="Birren B."/>
        </authorList>
    </citation>
    <scope>NUCLEOTIDE SEQUENCE [LARGE SCALE GENOMIC DNA]</scope>
    <source>
        <strain evidence="2 3">CIP 107465</strain>
    </source>
</reference>
<keyword evidence="3" id="KW-1185">Reference proteome</keyword>